<evidence type="ECO:0000313" key="1">
    <source>
        <dbReference type="EMBL" id="SCB93825.1"/>
    </source>
</evidence>
<name>A0A1C4AGW7_9BACI</name>
<proteinExistence type="predicted"/>
<dbReference type="EMBL" id="FMBE01000012">
    <property type="protein sequence ID" value="SCB93825.1"/>
    <property type="molecule type" value="Genomic_DNA"/>
</dbReference>
<organism evidence="1 2">
    <name type="scientific">Bacillus wiedmannii</name>
    <dbReference type="NCBI Taxonomy" id="1890302"/>
    <lineage>
        <taxon>Bacteria</taxon>
        <taxon>Bacillati</taxon>
        <taxon>Bacillota</taxon>
        <taxon>Bacilli</taxon>
        <taxon>Bacillales</taxon>
        <taxon>Bacillaceae</taxon>
        <taxon>Bacillus</taxon>
        <taxon>Bacillus cereus group</taxon>
    </lineage>
</organism>
<protein>
    <submittedName>
        <fullName evidence="1">Uncharacterized protein</fullName>
    </submittedName>
</protein>
<gene>
    <name evidence="1" type="ORF">BC05F1_00867</name>
</gene>
<sequence length="15" mass="1464">MSGASLLMTSPQIAG</sequence>
<evidence type="ECO:0000313" key="2">
    <source>
        <dbReference type="Proteomes" id="UP000196052"/>
    </source>
</evidence>
<accession>A0A1C4AGW7</accession>
<reference evidence="2" key="1">
    <citation type="submission" date="2016-08" db="EMBL/GenBank/DDBJ databases">
        <authorList>
            <person name="Loux V."/>
            <person name="Rue O."/>
        </authorList>
    </citation>
    <scope>NUCLEOTIDE SEQUENCE [LARGE SCALE GENOMIC DNA]</scope>
    <source>
        <strain evidence="2">INRA Bc05-F1</strain>
    </source>
</reference>
<dbReference type="Proteomes" id="UP000196052">
    <property type="component" value="Unassembled WGS sequence"/>
</dbReference>